<dbReference type="EMBL" id="JAGIOB010000001">
    <property type="protein sequence ID" value="MBP2418268.1"/>
    <property type="molecule type" value="Genomic_DNA"/>
</dbReference>
<keyword evidence="1" id="KW-0472">Membrane</keyword>
<keyword evidence="3" id="KW-1185">Reference proteome</keyword>
<sequence>MSTASQSGPRTTAGRTGTTAVQKAARLVGVVFLAVGVLGFIPGITTGYDTLQFASHHSEAKLLGLFQVSILHNIVHLLFGVAGLVLARTIGGAKGYLIGGGVIYLVLFVYGLAVPMESSANFVPLNVADDILHLVLGVGMIALGALLTRRPDVERHTDVANT</sequence>
<comment type="caution">
    <text evidence="2">The sequence shown here is derived from an EMBL/GenBank/DDBJ whole genome shotgun (WGS) entry which is preliminary data.</text>
</comment>
<dbReference type="Pfam" id="PF14325">
    <property type="entry name" value="DUF4383"/>
    <property type="match status" value="1"/>
</dbReference>
<evidence type="ECO:0008006" key="4">
    <source>
        <dbReference type="Google" id="ProtNLM"/>
    </source>
</evidence>
<feature type="transmembrane region" description="Helical" evidence="1">
    <location>
        <begin position="131"/>
        <end position="148"/>
    </location>
</feature>
<evidence type="ECO:0000256" key="1">
    <source>
        <dbReference type="SAM" id="Phobius"/>
    </source>
</evidence>
<dbReference type="RefSeq" id="WP_210057640.1">
    <property type="nucleotide sequence ID" value="NZ_BAAAMH010000010.1"/>
</dbReference>
<feature type="transmembrane region" description="Helical" evidence="1">
    <location>
        <begin position="24"/>
        <end position="44"/>
    </location>
</feature>
<proteinExistence type="predicted"/>
<keyword evidence="1" id="KW-1133">Transmembrane helix</keyword>
<feature type="transmembrane region" description="Helical" evidence="1">
    <location>
        <begin position="93"/>
        <end position="111"/>
    </location>
</feature>
<protein>
    <recommendedName>
        <fullName evidence="4">DUF4383 domain-containing protein</fullName>
    </recommendedName>
</protein>
<name>A0ABS4ZB31_9ACTN</name>
<evidence type="ECO:0000313" key="2">
    <source>
        <dbReference type="EMBL" id="MBP2418268.1"/>
    </source>
</evidence>
<organism evidence="2 3">
    <name type="scientific">Microlunatus capsulatus</name>
    <dbReference type="NCBI Taxonomy" id="99117"/>
    <lineage>
        <taxon>Bacteria</taxon>
        <taxon>Bacillati</taxon>
        <taxon>Actinomycetota</taxon>
        <taxon>Actinomycetes</taxon>
        <taxon>Propionibacteriales</taxon>
        <taxon>Propionibacteriaceae</taxon>
        <taxon>Microlunatus</taxon>
    </lineage>
</organism>
<accession>A0ABS4ZB31</accession>
<dbReference type="Proteomes" id="UP000758168">
    <property type="component" value="Unassembled WGS sequence"/>
</dbReference>
<reference evidence="2 3" key="1">
    <citation type="submission" date="2021-03" db="EMBL/GenBank/DDBJ databases">
        <title>Sequencing the genomes of 1000 actinobacteria strains.</title>
        <authorList>
            <person name="Klenk H.-P."/>
        </authorList>
    </citation>
    <scope>NUCLEOTIDE SEQUENCE [LARGE SCALE GENOMIC DNA]</scope>
    <source>
        <strain evidence="2 3">DSM 12936</strain>
    </source>
</reference>
<evidence type="ECO:0000313" key="3">
    <source>
        <dbReference type="Proteomes" id="UP000758168"/>
    </source>
</evidence>
<feature type="transmembrane region" description="Helical" evidence="1">
    <location>
        <begin position="64"/>
        <end position="86"/>
    </location>
</feature>
<gene>
    <name evidence="2" type="ORF">JOF54_003190</name>
</gene>
<keyword evidence="1" id="KW-0812">Transmembrane</keyword>